<dbReference type="SUPFAM" id="SSF55729">
    <property type="entry name" value="Acyl-CoA N-acyltransferases (Nat)"/>
    <property type="match status" value="1"/>
</dbReference>
<accession>A0A2L2TDD8</accession>
<evidence type="ECO:0000313" key="1">
    <source>
        <dbReference type="EMBL" id="CEI63441.1"/>
    </source>
</evidence>
<dbReference type="Proteomes" id="UP000245910">
    <property type="component" value="Chromosome II"/>
</dbReference>
<protein>
    <recommendedName>
        <fullName evidence="3">N-acetyltransferase domain-containing protein</fullName>
    </recommendedName>
</protein>
<sequence>MGLGSFKQPTTDDLKIIEALYKDLGLKPQFDVSLPDNEETVTLLMGSGYVNTGGIDTFVHDLKRPIATNPRSFSIDRTTDVNSFINTSVAGFATGGRSIDLLNLLSQVVSIRDNTHLYEARNVRGLLGTAALSIVESDGDKIGYMYHDSTLTDARGRGVHQALIGHRLQVSRDENCTFAVALARTSSGSARNLEKLGFVKILETHVFEPTVA</sequence>
<keyword evidence="2" id="KW-1185">Reference proteome</keyword>
<evidence type="ECO:0008006" key="3">
    <source>
        <dbReference type="Google" id="ProtNLM"/>
    </source>
</evidence>
<dbReference type="Gene3D" id="3.40.630.30">
    <property type="match status" value="1"/>
</dbReference>
<name>A0A2L2TDD8_9HYPO</name>
<dbReference type="AlphaFoldDB" id="A0A2L2TDD8"/>
<dbReference type="EMBL" id="LN649230">
    <property type="protein sequence ID" value="CEI63441.1"/>
    <property type="molecule type" value="Genomic_DNA"/>
</dbReference>
<organism evidence="1 2">
    <name type="scientific">Fusarium venenatum</name>
    <dbReference type="NCBI Taxonomy" id="56646"/>
    <lineage>
        <taxon>Eukaryota</taxon>
        <taxon>Fungi</taxon>
        <taxon>Dikarya</taxon>
        <taxon>Ascomycota</taxon>
        <taxon>Pezizomycotina</taxon>
        <taxon>Sordariomycetes</taxon>
        <taxon>Hypocreomycetidae</taxon>
        <taxon>Hypocreales</taxon>
        <taxon>Nectriaceae</taxon>
        <taxon>Fusarium</taxon>
    </lineage>
</organism>
<reference evidence="2" key="1">
    <citation type="submission" date="2014-10" db="EMBL/GenBank/DDBJ databases">
        <authorList>
            <person name="King R."/>
        </authorList>
    </citation>
    <scope>NUCLEOTIDE SEQUENCE [LARGE SCALE GENOMIC DNA]</scope>
    <source>
        <strain evidence="2">A3/5</strain>
    </source>
</reference>
<dbReference type="OrthoDB" id="3853310at2759"/>
<proteinExistence type="predicted"/>
<evidence type="ECO:0000313" key="2">
    <source>
        <dbReference type="Proteomes" id="UP000245910"/>
    </source>
</evidence>
<dbReference type="InterPro" id="IPR016181">
    <property type="entry name" value="Acyl_CoA_acyltransferase"/>
</dbReference>